<feature type="region of interest" description="Disordered" evidence="1">
    <location>
        <begin position="267"/>
        <end position="296"/>
    </location>
</feature>
<evidence type="ECO:0000313" key="3">
    <source>
        <dbReference type="Proteomes" id="UP001161247"/>
    </source>
</evidence>
<dbReference type="PANTHER" id="PTHR46935">
    <property type="entry name" value="OS01G0674700 PROTEIN"/>
    <property type="match status" value="1"/>
</dbReference>
<dbReference type="InterPro" id="IPR044645">
    <property type="entry name" value="DG1/EMB2279-like"/>
</dbReference>
<accession>A0AAV1DTP9</accession>
<protein>
    <submittedName>
        <fullName evidence="2">OLC1v1011445C1</fullName>
    </submittedName>
</protein>
<dbReference type="PANTHER" id="PTHR46935:SF2">
    <property type="entry name" value="PENTACOTRIPEPTIDE-REPEAT REGION OF PRORP DOMAIN-CONTAINING PROTEIN"/>
    <property type="match status" value="1"/>
</dbReference>
<name>A0AAV1DTP9_OLDCO</name>
<dbReference type="Gene3D" id="1.25.40.10">
    <property type="entry name" value="Tetratricopeptide repeat domain"/>
    <property type="match status" value="1"/>
</dbReference>
<proteinExistence type="predicted"/>
<dbReference type="GO" id="GO:0009658">
    <property type="term" value="P:chloroplast organization"/>
    <property type="evidence" value="ECO:0007669"/>
    <property type="project" value="InterPro"/>
</dbReference>
<dbReference type="EMBL" id="OX459123">
    <property type="protein sequence ID" value="CAI9111266.1"/>
    <property type="molecule type" value="Genomic_DNA"/>
</dbReference>
<evidence type="ECO:0000256" key="1">
    <source>
        <dbReference type="SAM" id="MobiDB-lite"/>
    </source>
</evidence>
<gene>
    <name evidence="2" type="ORF">OLC1_LOCUS18720</name>
</gene>
<evidence type="ECO:0000313" key="2">
    <source>
        <dbReference type="EMBL" id="CAI9111266.1"/>
    </source>
</evidence>
<reference evidence="2" key="1">
    <citation type="submission" date="2023-03" db="EMBL/GenBank/DDBJ databases">
        <authorList>
            <person name="Julca I."/>
        </authorList>
    </citation>
    <scope>NUCLEOTIDE SEQUENCE</scope>
</reference>
<dbReference type="InterPro" id="IPR011990">
    <property type="entry name" value="TPR-like_helical_dom_sf"/>
</dbReference>
<dbReference type="Proteomes" id="UP001161247">
    <property type="component" value="Chromosome 6"/>
</dbReference>
<sequence>MILAALDGGDINGCLALFEHCKRCCTPDIGIVNAMLKVYRRNDMFLEAKELFEVFNRDKPCSGMLPNDWGSSLSPDIYTYSLMLEVSSSALQWEFFEYVYKDMTLSGYSLDRTKHVSMLVEASKAGKWHLLEHAFDTILEAGEIPHPSFFTEMLCQAVIQNDHEGAIRIINTMVHAPSQISEPEWVELFEQNDKRISKDNLKQLLDSLSTQHLVSEATALNLSRALQSVCGSCSSRNLLPAECVNGSSEANVSTSIDDTSAHFTGARSVESLESSSNDTSNIGRSHQANDSPISDEDEYGIGNPHKMVEHSGLGFEITDMIADTNWRSNFGVIEDDDLEEEIDELNLEVAEDWENDSLGSNTPSAGEILKIWQKMRQKDGNFLSFPHNSR</sequence>
<feature type="compositionally biased region" description="Polar residues" evidence="1">
    <location>
        <begin position="271"/>
        <end position="292"/>
    </location>
</feature>
<organism evidence="2 3">
    <name type="scientific">Oldenlandia corymbosa var. corymbosa</name>
    <dbReference type="NCBI Taxonomy" id="529605"/>
    <lineage>
        <taxon>Eukaryota</taxon>
        <taxon>Viridiplantae</taxon>
        <taxon>Streptophyta</taxon>
        <taxon>Embryophyta</taxon>
        <taxon>Tracheophyta</taxon>
        <taxon>Spermatophyta</taxon>
        <taxon>Magnoliopsida</taxon>
        <taxon>eudicotyledons</taxon>
        <taxon>Gunneridae</taxon>
        <taxon>Pentapetalae</taxon>
        <taxon>asterids</taxon>
        <taxon>lamiids</taxon>
        <taxon>Gentianales</taxon>
        <taxon>Rubiaceae</taxon>
        <taxon>Rubioideae</taxon>
        <taxon>Spermacoceae</taxon>
        <taxon>Hedyotis-Oldenlandia complex</taxon>
        <taxon>Oldenlandia</taxon>
    </lineage>
</organism>
<dbReference type="GO" id="GO:0009507">
    <property type="term" value="C:chloroplast"/>
    <property type="evidence" value="ECO:0007669"/>
    <property type="project" value="TreeGrafter"/>
</dbReference>
<dbReference type="AlphaFoldDB" id="A0AAV1DTP9"/>
<keyword evidence="3" id="KW-1185">Reference proteome</keyword>